<keyword evidence="8 10" id="KW-0186">Copper</keyword>
<evidence type="ECO:0000256" key="1">
    <source>
        <dbReference type="ARBA" id="ARBA00004007"/>
    </source>
</evidence>
<comment type="subcellular location">
    <subcellularLocation>
        <location evidence="2 10">Cell inner membrane</location>
        <topology evidence="2 10">Single-pass type II membrane protein</topology>
        <orientation evidence="2 10">Periplasmic side</orientation>
    </subcellularLocation>
</comment>
<dbReference type="RefSeq" id="WP_207987138.1">
    <property type="nucleotide sequence ID" value="NZ_CP071794.1"/>
</dbReference>
<gene>
    <name evidence="10" type="primary">ctaG</name>
    <name evidence="11" type="ORF">J4G78_13985</name>
</gene>
<dbReference type="Gene3D" id="2.60.370.10">
    <property type="entry name" value="Ctag/Cox11"/>
    <property type="match status" value="1"/>
</dbReference>
<dbReference type="PIRSF" id="PIRSF005413">
    <property type="entry name" value="COX11"/>
    <property type="match status" value="1"/>
</dbReference>
<accession>A0ABX7T175</accession>
<keyword evidence="10" id="KW-1003">Cell membrane</keyword>
<keyword evidence="9 10" id="KW-0472">Membrane</keyword>
<protein>
    <recommendedName>
        <fullName evidence="4 10">Cytochrome c oxidase assembly protein CtaG</fullName>
    </recommendedName>
</protein>
<dbReference type="NCBIfam" id="NF003465">
    <property type="entry name" value="PRK05089.1"/>
    <property type="match status" value="1"/>
</dbReference>
<proteinExistence type="inferred from homology"/>
<feature type="topological domain" description="Cytoplasmic" evidence="10">
    <location>
        <begin position="1"/>
        <end position="13"/>
    </location>
</feature>
<keyword evidence="10" id="KW-0997">Cell inner membrane</keyword>
<dbReference type="PANTHER" id="PTHR21320">
    <property type="entry name" value="CYTOCHROME C OXIDASE ASSEMBLY PROTEIN COX11-RELATED"/>
    <property type="match status" value="1"/>
</dbReference>
<keyword evidence="5 10" id="KW-0812">Transmembrane</keyword>
<dbReference type="InterPro" id="IPR023471">
    <property type="entry name" value="CtaG/Cox11_dom_sf"/>
</dbReference>
<evidence type="ECO:0000256" key="10">
    <source>
        <dbReference type="HAMAP-Rule" id="MF_00155"/>
    </source>
</evidence>
<dbReference type="InterPro" id="IPR007533">
    <property type="entry name" value="Cyt_c_oxidase_assmbl_CtaG"/>
</dbReference>
<comment type="function">
    <text evidence="1 10">Exerts its effect at some terminal stage of cytochrome c oxidase synthesis, probably by being involved in the insertion of the copper B into subunit I.</text>
</comment>
<dbReference type="HAMAP" id="MF_00155">
    <property type="entry name" value="CtaG"/>
    <property type="match status" value="1"/>
</dbReference>
<comment type="similarity">
    <text evidence="3 10">Belongs to the COX11/CtaG family.</text>
</comment>
<keyword evidence="7 10" id="KW-1133">Transmembrane helix</keyword>
<dbReference type="Proteomes" id="UP000663923">
    <property type="component" value="Chromosome"/>
</dbReference>
<evidence type="ECO:0000313" key="12">
    <source>
        <dbReference type="Proteomes" id="UP000663923"/>
    </source>
</evidence>
<evidence type="ECO:0000256" key="3">
    <source>
        <dbReference type="ARBA" id="ARBA00009620"/>
    </source>
</evidence>
<evidence type="ECO:0000256" key="6">
    <source>
        <dbReference type="ARBA" id="ARBA00022968"/>
    </source>
</evidence>
<evidence type="ECO:0000256" key="2">
    <source>
        <dbReference type="ARBA" id="ARBA00004382"/>
    </source>
</evidence>
<sequence>MSHAQARDLSSKNRRSAMMAGAMGLAMLGMGYAAVPLYEIFCRVTGYGGTTQRVGEAQAATVQATSRVMSVRFDSNVNSALPWAFKPEQAVDRVSIGARDMAIYIATNKSDEPVVGTATFNVTPLQAGKYFHKVQCFCFTEQLLKPGQTMRMPVLYYVDPAIMDDPETRDIEEITLSYTFYRSKDGIAVDPAKSDS</sequence>
<organism evidence="11 12">
    <name type="scientific">Parasphingorhabdus cellanae</name>
    <dbReference type="NCBI Taxonomy" id="2806553"/>
    <lineage>
        <taxon>Bacteria</taxon>
        <taxon>Pseudomonadati</taxon>
        <taxon>Pseudomonadota</taxon>
        <taxon>Alphaproteobacteria</taxon>
        <taxon>Sphingomonadales</taxon>
        <taxon>Sphingomonadaceae</taxon>
        <taxon>Parasphingorhabdus</taxon>
    </lineage>
</organism>
<feature type="topological domain" description="Periplasmic" evidence="10">
    <location>
        <begin position="35"/>
        <end position="196"/>
    </location>
</feature>
<dbReference type="PANTHER" id="PTHR21320:SF3">
    <property type="entry name" value="CYTOCHROME C OXIDASE ASSEMBLY PROTEIN COX11, MITOCHONDRIAL-RELATED"/>
    <property type="match status" value="1"/>
</dbReference>
<keyword evidence="6 10" id="KW-0735">Signal-anchor</keyword>
<dbReference type="SUPFAM" id="SSF110111">
    <property type="entry name" value="Ctag/Cox11"/>
    <property type="match status" value="1"/>
</dbReference>
<reference evidence="11 12" key="1">
    <citation type="submission" date="2021-03" db="EMBL/GenBank/DDBJ databases">
        <title>Complete genome of Parasphingorhabdus_sp.JHSY0214.</title>
        <authorList>
            <person name="Yoo J.H."/>
            <person name="Bae J.W."/>
        </authorList>
    </citation>
    <scope>NUCLEOTIDE SEQUENCE [LARGE SCALE GENOMIC DNA]</scope>
    <source>
        <strain evidence="11 12">JHSY0214</strain>
    </source>
</reference>
<keyword evidence="12" id="KW-1185">Reference proteome</keyword>
<dbReference type="EMBL" id="CP071794">
    <property type="protein sequence ID" value="QTD55314.1"/>
    <property type="molecule type" value="Genomic_DNA"/>
</dbReference>
<evidence type="ECO:0000256" key="8">
    <source>
        <dbReference type="ARBA" id="ARBA00023008"/>
    </source>
</evidence>
<evidence type="ECO:0000256" key="7">
    <source>
        <dbReference type="ARBA" id="ARBA00022989"/>
    </source>
</evidence>
<dbReference type="Pfam" id="PF04442">
    <property type="entry name" value="CtaG_Cox11"/>
    <property type="match status" value="1"/>
</dbReference>
<name>A0ABX7T175_9SPHN</name>
<evidence type="ECO:0000256" key="9">
    <source>
        <dbReference type="ARBA" id="ARBA00023136"/>
    </source>
</evidence>
<evidence type="ECO:0000256" key="4">
    <source>
        <dbReference type="ARBA" id="ARBA00015384"/>
    </source>
</evidence>
<evidence type="ECO:0000256" key="5">
    <source>
        <dbReference type="ARBA" id="ARBA00022692"/>
    </source>
</evidence>
<evidence type="ECO:0000313" key="11">
    <source>
        <dbReference type="EMBL" id="QTD55314.1"/>
    </source>
</evidence>